<dbReference type="InterPro" id="IPR051629">
    <property type="entry name" value="Sulfite_efflux_TDT"/>
</dbReference>
<keyword evidence="10" id="KW-1185">Reference proteome</keyword>
<evidence type="ECO:0000313" key="9">
    <source>
        <dbReference type="EMBL" id="GGD67357.1"/>
    </source>
</evidence>
<dbReference type="InterPro" id="IPR038665">
    <property type="entry name" value="Voltage-dep_anion_channel_sf"/>
</dbReference>
<evidence type="ECO:0000256" key="7">
    <source>
        <dbReference type="ARBA" id="ARBA00023136"/>
    </source>
</evidence>
<dbReference type="CDD" id="cd09319">
    <property type="entry name" value="TDT_like_1"/>
    <property type="match status" value="1"/>
</dbReference>
<feature type="transmembrane region" description="Helical" evidence="8">
    <location>
        <begin position="270"/>
        <end position="292"/>
    </location>
</feature>
<sequence length="337" mass="35168">MRTRLIAVVDALPPNAFAAVMATGILGVALTHIVSAPAGMALFVIAEVILLALLTATIIRAFRDRRGVIADTREVGRALGWWTFPTAVAVSAALADALGIVGVLWPALIVAALSWLVLSYVVLPTVLSRHTGSPLADAVDGSWLLLVVSTQALAIVCGLAGAAVPAIVLWGTGIVLYFLLASALLSRLLRNSVGGHAAPTVWIVMGATAVSALAATRIANLETLHPLVPFLDGAAVMLWGFGTLSIPYLILLGVRRYFIYREPVRFEYGLWSVVFPLGMYATATHALASVVHADVLDVVAMIALVATATAWIGVVILAIIAFVSIGSGSPGGTRAQR</sequence>
<feature type="transmembrane region" description="Helical" evidence="8">
    <location>
        <begin position="143"/>
        <end position="161"/>
    </location>
</feature>
<keyword evidence="7 8" id="KW-0472">Membrane</keyword>
<dbReference type="InterPro" id="IPR004695">
    <property type="entry name" value="SLAC1/Mae1/Ssu1/TehA"/>
</dbReference>
<evidence type="ECO:0000256" key="5">
    <source>
        <dbReference type="ARBA" id="ARBA00022692"/>
    </source>
</evidence>
<comment type="similarity">
    <text evidence="2">Belongs to the tellurite-resistance/dicarboxylate transporter (TDT) family.</text>
</comment>
<keyword evidence="4" id="KW-1003">Cell membrane</keyword>
<feature type="transmembrane region" description="Helical" evidence="8">
    <location>
        <begin position="197"/>
        <end position="216"/>
    </location>
</feature>
<dbReference type="PANTHER" id="PTHR31686:SF1">
    <property type="entry name" value="SULFITE EFFLUX PUMP SSU1"/>
    <property type="match status" value="1"/>
</dbReference>
<evidence type="ECO:0000256" key="4">
    <source>
        <dbReference type="ARBA" id="ARBA00022475"/>
    </source>
</evidence>
<name>A0ABQ1RGW1_9MICO</name>
<organism evidence="9 10">
    <name type="scientific">Microbacterium murale</name>
    <dbReference type="NCBI Taxonomy" id="1081040"/>
    <lineage>
        <taxon>Bacteria</taxon>
        <taxon>Bacillati</taxon>
        <taxon>Actinomycetota</taxon>
        <taxon>Actinomycetes</taxon>
        <taxon>Micrococcales</taxon>
        <taxon>Microbacteriaceae</taxon>
        <taxon>Microbacterium</taxon>
    </lineage>
</organism>
<comment type="subcellular location">
    <subcellularLocation>
        <location evidence="1">Cell membrane</location>
        <topology evidence="1">Multi-pass membrane protein</topology>
    </subcellularLocation>
</comment>
<reference evidence="10" key="1">
    <citation type="journal article" date="2019" name="Int. J. Syst. Evol. Microbiol.">
        <title>The Global Catalogue of Microorganisms (GCM) 10K type strain sequencing project: providing services to taxonomists for standard genome sequencing and annotation.</title>
        <authorList>
            <consortium name="The Broad Institute Genomics Platform"/>
            <consortium name="The Broad Institute Genome Sequencing Center for Infectious Disease"/>
            <person name="Wu L."/>
            <person name="Ma J."/>
        </authorList>
    </citation>
    <scope>NUCLEOTIDE SEQUENCE [LARGE SCALE GENOMIC DNA]</scope>
    <source>
        <strain evidence="10">CCM 7640</strain>
    </source>
</reference>
<evidence type="ECO:0000313" key="10">
    <source>
        <dbReference type="Proteomes" id="UP000629365"/>
    </source>
</evidence>
<proteinExistence type="inferred from homology"/>
<evidence type="ECO:0000256" key="3">
    <source>
        <dbReference type="ARBA" id="ARBA00022448"/>
    </source>
</evidence>
<evidence type="ECO:0000256" key="2">
    <source>
        <dbReference type="ARBA" id="ARBA00008566"/>
    </source>
</evidence>
<feature type="transmembrane region" description="Helical" evidence="8">
    <location>
        <begin position="236"/>
        <end position="258"/>
    </location>
</feature>
<dbReference type="RefSeq" id="WP_188435273.1">
    <property type="nucleotide sequence ID" value="NZ_BMCM01000001.1"/>
</dbReference>
<evidence type="ECO:0000256" key="1">
    <source>
        <dbReference type="ARBA" id="ARBA00004651"/>
    </source>
</evidence>
<dbReference type="Gene3D" id="1.50.10.150">
    <property type="entry name" value="Voltage-dependent anion channel"/>
    <property type="match status" value="1"/>
</dbReference>
<accession>A0ABQ1RGW1</accession>
<feature type="transmembrane region" description="Helical" evidence="8">
    <location>
        <begin position="298"/>
        <end position="325"/>
    </location>
</feature>
<keyword evidence="6 8" id="KW-1133">Transmembrane helix</keyword>
<keyword evidence="3" id="KW-0813">Transport</keyword>
<keyword evidence="5 8" id="KW-0812">Transmembrane</keyword>
<dbReference type="EMBL" id="BMCM01000001">
    <property type="protein sequence ID" value="GGD67357.1"/>
    <property type="molecule type" value="Genomic_DNA"/>
</dbReference>
<feature type="transmembrane region" description="Helical" evidence="8">
    <location>
        <begin position="40"/>
        <end position="59"/>
    </location>
</feature>
<protein>
    <submittedName>
        <fullName evidence="9">Tellurite resistance protein permease</fullName>
    </submittedName>
</protein>
<comment type="caution">
    <text evidence="9">The sequence shown here is derived from an EMBL/GenBank/DDBJ whole genome shotgun (WGS) entry which is preliminary data.</text>
</comment>
<feature type="transmembrane region" description="Helical" evidence="8">
    <location>
        <begin position="12"/>
        <end position="34"/>
    </location>
</feature>
<evidence type="ECO:0000256" key="6">
    <source>
        <dbReference type="ARBA" id="ARBA00022989"/>
    </source>
</evidence>
<gene>
    <name evidence="9" type="ORF">GCM10007269_08090</name>
</gene>
<evidence type="ECO:0000256" key="8">
    <source>
        <dbReference type="SAM" id="Phobius"/>
    </source>
</evidence>
<dbReference type="Pfam" id="PF03595">
    <property type="entry name" value="SLAC1"/>
    <property type="match status" value="1"/>
</dbReference>
<feature type="transmembrane region" description="Helical" evidence="8">
    <location>
        <begin position="167"/>
        <end position="185"/>
    </location>
</feature>
<feature type="transmembrane region" description="Helical" evidence="8">
    <location>
        <begin position="104"/>
        <end position="123"/>
    </location>
</feature>
<feature type="transmembrane region" description="Helical" evidence="8">
    <location>
        <begin position="79"/>
        <end position="98"/>
    </location>
</feature>
<dbReference type="PANTHER" id="PTHR31686">
    <property type="match status" value="1"/>
</dbReference>
<dbReference type="Proteomes" id="UP000629365">
    <property type="component" value="Unassembled WGS sequence"/>
</dbReference>